<dbReference type="OrthoDB" id="2245989at2759"/>
<dbReference type="GeneID" id="37269167"/>
<accession>A0A316ZHY3</accession>
<evidence type="ECO:0000313" key="2">
    <source>
        <dbReference type="Proteomes" id="UP000245946"/>
    </source>
</evidence>
<dbReference type="Pfam" id="PF11905">
    <property type="entry name" value="DUF3425"/>
    <property type="match status" value="1"/>
</dbReference>
<dbReference type="AlphaFoldDB" id="A0A316ZHY3"/>
<keyword evidence="2" id="KW-1185">Reference proteome</keyword>
<dbReference type="InterPro" id="IPR021833">
    <property type="entry name" value="DUF3425"/>
</dbReference>
<dbReference type="Proteomes" id="UP000245946">
    <property type="component" value="Unassembled WGS sequence"/>
</dbReference>
<dbReference type="PANTHER" id="PTHR38116:SF9">
    <property type="entry name" value="BZIP DOMAIN-CONTAINING PROTEIN"/>
    <property type="match status" value="1"/>
</dbReference>
<reference evidence="1 2" key="1">
    <citation type="journal article" date="2018" name="Mol. Biol. Evol.">
        <title>Broad Genomic Sampling Reveals a Smut Pathogenic Ancestry of the Fungal Clade Ustilaginomycotina.</title>
        <authorList>
            <person name="Kijpornyongpan T."/>
            <person name="Mondo S.J."/>
            <person name="Barry K."/>
            <person name="Sandor L."/>
            <person name="Lee J."/>
            <person name="Lipzen A."/>
            <person name="Pangilinan J."/>
            <person name="LaButti K."/>
            <person name="Hainaut M."/>
            <person name="Henrissat B."/>
            <person name="Grigoriev I.V."/>
            <person name="Spatafora J.W."/>
            <person name="Aime M.C."/>
        </authorList>
    </citation>
    <scope>NUCLEOTIDE SEQUENCE [LARGE SCALE GENOMIC DNA]</scope>
    <source>
        <strain evidence="1 2">MCA 4186</strain>
    </source>
</reference>
<dbReference type="RefSeq" id="XP_025600913.1">
    <property type="nucleotide sequence ID" value="XM_025741623.1"/>
</dbReference>
<dbReference type="PANTHER" id="PTHR38116">
    <property type="entry name" value="CHROMOSOME 7, WHOLE GENOME SHOTGUN SEQUENCE"/>
    <property type="match status" value="1"/>
</dbReference>
<protein>
    <submittedName>
        <fullName evidence="1">Uncharacterized protein</fullName>
    </submittedName>
</protein>
<dbReference type="EMBL" id="KZ819285">
    <property type="protein sequence ID" value="PWO00635.1"/>
    <property type="molecule type" value="Genomic_DNA"/>
</dbReference>
<evidence type="ECO:0000313" key="1">
    <source>
        <dbReference type="EMBL" id="PWO00635.1"/>
    </source>
</evidence>
<name>A0A316ZHY3_9BASI</name>
<proteinExistence type="predicted"/>
<organism evidence="1 2">
    <name type="scientific">Tilletiopsis washingtonensis</name>
    <dbReference type="NCBI Taxonomy" id="58919"/>
    <lineage>
        <taxon>Eukaryota</taxon>
        <taxon>Fungi</taxon>
        <taxon>Dikarya</taxon>
        <taxon>Basidiomycota</taxon>
        <taxon>Ustilaginomycotina</taxon>
        <taxon>Exobasidiomycetes</taxon>
        <taxon>Entylomatales</taxon>
        <taxon>Entylomatales incertae sedis</taxon>
        <taxon>Tilletiopsis</taxon>
    </lineage>
</organism>
<sequence length="160" mass="18568">MGFVRDEFHEHDAISDIGDSFRRMLVSERRSASAARSLEVPPAGNEELVDAETRTAITRWRRIPKHMYPTKLQLTIPHHPWIDVGFPWPALRDRILTLTEERIIDEDELCADMIMPGSYDGQQPSFIVWGSDALDDRAWEMSEGFAQRWPMLIDEEMIKT</sequence>
<dbReference type="STRING" id="58919.A0A316ZHY3"/>
<gene>
    <name evidence="1" type="ORF">FA09DRAFT_328046</name>
</gene>